<proteinExistence type="predicted"/>
<gene>
    <name evidence="2" type="ORF">EHAR0213_LOCUS15071</name>
</gene>
<dbReference type="EMBL" id="HBII01035836">
    <property type="protein sequence ID" value="CAE0356154.1"/>
    <property type="molecule type" value="Transcribed_RNA"/>
</dbReference>
<feature type="region of interest" description="Disordered" evidence="1">
    <location>
        <begin position="94"/>
        <end position="118"/>
    </location>
</feature>
<accession>A0A7S3JKC3</accession>
<protein>
    <submittedName>
        <fullName evidence="2">Uncharacterized protein</fullName>
    </submittedName>
</protein>
<sequence>MNIHNKESMMYYLLKNKRQKESKNRKVKGPLIPERLDTKLSLLTAPNEPRKSYSINHELSIDKSGLIPPDDRYALNSTQKRQAIKDGYIPGCSTSTIGGTGFADKSKELYSNRSDNRS</sequence>
<name>A0A7S3JKC3_9SPIT</name>
<reference evidence="2" key="1">
    <citation type="submission" date="2021-01" db="EMBL/GenBank/DDBJ databases">
        <authorList>
            <person name="Corre E."/>
            <person name="Pelletier E."/>
            <person name="Niang G."/>
            <person name="Scheremetjew M."/>
            <person name="Finn R."/>
            <person name="Kale V."/>
            <person name="Holt S."/>
            <person name="Cochrane G."/>
            <person name="Meng A."/>
            <person name="Brown T."/>
            <person name="Cohen L."/>
        </authorList>
    </citation>
    <scope>NUCLEOTIDE SEQUENCE</scope>
    <source>
        <strain evidence="2">FSP1.4</strain>
    </source>
</reference>
<evidence type="ECO:0000313" key="2">
    <source>
        <dbReference type="EMBL" id="CAE0356154.1"/>
    </source>
</evidence>
<evidence type="ECO:0000256" key="1">
    <source>
        <dbReference type="SAM" id="MobiDB-lite"/>
    </source>
</evidence>
<feature type="compositionally biased region" description="Basic and acidic residues" evidence="1">
    <location>
        <begin position="104"/>
        <end position="118"/>
    </location>
</feature>
<organism evidence="2">
    <name type="scientific">Euplotes harpa</name>
    <dbReference type="NCBI Taxonomy" id="151035"/>
    <lineage>
        <taxon>Eukaryota</taxon>
        <taxon>Sar</taxon>
        <taxon>Alveolata</taxon>
        <taxon>Ciliophora</taxon>
        <taxon>Intramacronucleata</taxon>
        <taxon>Spirotrichea</taxon>
        <taxon>Hypotrichia</taxon>
        <taxon>Euplotida</taxon>
        <taxon>Euplotidae</taxon>
        <taxon>Euplotes</taxon>
    </lineage>
</organism>
<dbReference type="AlphaFoldDB" id="A0A7S3JKC3"/>